<protein>
    <submittedName>
        <fullName evidence="1">Uncharacterized protein</fullName>
    </submittedName>
</protein>
<keyword evidence="2" id="KW-1185">Reference proteome</keyword>
<dbReference type="EMBL" id="OX465084">
    <property type="protein sequence ID" value="CAI9298061.1"/>
    <property type="molecule type" value="Genomic_DNA"/>
</dbReference>
<dbReference type="Proteomes" id="UP001177003">
    <property type="component" value="Chromosome 8"/>
</dbReference>
<accession>A0AA36EIH3</accession>
<name>A0AA36EIH3_LACSI</name>
<gene>
    <name evidence="1" type="ORF">LSALG_LOCUS36840</name>
</gene>
<organism evidence="1 2">
    <name type="scientific">Lactuca saligna</name>
    <name type="common">Willowleaf lettuce</name>
    <dbReference type="NCBI Taxonomy" id="75948"/>
    <lineage>
        <taxon>Eukaryota</taxon>
        <taxon>Viridiplantae</taxon>
        <taxon>Streptophyta</taxon>
        <taxon>Embryophyta</taxon>
        <taxon>Tracheophyta</taxon>
        <taxon>Spermatophyta</taxon>
        <taxon>Magnoliopsida</taxon>
        <taxon>eudicotyledons</taxon>
        <taxon>Gunneridae</taxon>
        <taxon>Pentapetalae</taxon>
        <taxon>asterids</taxon>
        <taxon>campanulids</taxon>
        <taxon>Asterales</taxon>
        <taxon>Asteraceae</taxon>
        <taxon>Cichorioideae</taxon>
        <taxon>Cichorieae</taxon>
        <taxon>Lactucinae</taxon>
        <taxon>Lactuca</taxon>
    </lineage>
</organism>
<evidence type="ECO:0000313" key="1">
    <source>
        <dbReference type="EMBL" id="CAI9298061.1"/>
    </source>
</evidence>
<sequence length="119" mass="14000">MVLFAELQFNLEEENILDELLMSGKQLKILNSKMNYILQFLVDIGCMNSVSIVEVKYLLKSQESRPKIFIENVDKRHEERMATQSINFDHEISKLFHVAKEHHELFMKQVSDMKASLEL</sequence>
<dbReference type="AlphaFoldDB" id="A0AA36EIH3"/>
<proteinExistence type="predicted"/>
<reference evidence="1" key="1">
    <citation type="submission" date="2023-04" db="EMBL/GenBank/DDBJ databases">
        <authorList>
            <person name="Vijverberg K."/>
            <person name="Xiong W."/>
            <person name="Schranz E."/>
        </authorList>
    </citation>
    <scope>NUCLEOTIDE SEQUENCE</scope>
</reference>
<evidence type="ECO:0000313" key="2">
    <source>
        <dbReference type="Proteomes" id="UP001177003"/>
    </source>
</evidence>